<protein>
    <submittedName>
        <fullName evidence="5">Unannotated protein</fullName>
    </submittedName>
</protein>
<reference evidence="5" key="1">
    <citation type="submission" date="2020-05" db="EMBL/GenBank/DDBJ databases">
        <authorList>
            <person name="Chiriac C."/>
            <person name="Salcher M."/>
            <person name="Ghai R."/>
            <person name="Kavagutti S V."/>
        </authorList>
    </citation>
    <scope>NUCLEOTIDE SEQUENCE</scope>
</reference>
<dbReference type="Gene3D" id="1.10.1040.10">
    <property type="entry name" value="N-(1-d-carboxylethyl)-l-norvaline Dehydrogenase, domain 2"/>
    <property type="match status" value="1"/>
</dbReference>
<keyword evidence="1" id="KW-0560">Oxidoreductase</keyword>
<proteinExistence type="predicted"/>
<dbReference type="AlphaFoldDB" id="A0A6J7SGM7"/>
<evidence type="ECO:0000256" key="1">
    <source>
        <dbReference type="ARBA" id="ARBA00023002"/>
    </source>
</evidence>
<dbReference type="InterPro" id="IPR036291">
    <property type="entry name" value="NAD(P)-bd_dom_sf"/>
</dbReference>
<gene>
    <name evidence="5" type="ORF">UFOPK4248_00233</name>
</gene>
<evidence type="ECO:0000256" key="2">
    <source>
        <dbReference type="ARBA" id="ARBA00023027"/>
    </source>
</evidence>
<dbReference type="Pfam" id="PF14833">
    <property type="entry name" value="NAD_binding_11"/>
    <property type="match status" value="1"/>
</dbReference>
<keyword evidence="2" id="KW-0520">NAD</keyword>
<evidence type="ECO:0000259" key="3">
    <source>
        <dbReference type="Pfam" id="PF03446"/>
    </source>
</evidence>
<dbReference type="InterPro" id="IPR006115">
    <property type="entry name" value="6PGDH_NADP-bd"/>
</dbReference>
<dbReference type="Pfam" id="PF03446">
    <property type="entry name" value="NAD_binding_2"/>
    <property type="match status" value="1"/>
</dbReference>
<dbReference type="InterPro" id="IPR015815">
    <property type="entry name" value="HIBADH-related"/>
</dbReference>
<dbReference type="EMBL" id="CAFBQB010000018">
    <property type="protein sequence ID" value="CAB5040166.1"/>
    <property type="molecule type" value="Genomic_DNA"/>
</dbReference>
<dbReference type="GO" id="GO:0050661">
    <property type="term" value="F:NADP binding"/>
    <property type="evidence" value="ECO:0007669"/>
    <property type="project" value="InterPro"/>
</dbReference>
<dbReference type="SUPFAM" id="SSF51735">
    <property type="entry name" value="NAD(P)-binding Rossmann-fold domains"/>
    <property type="match status" value="1"/>
</dbReference>
<organism evidence="5">
    <name type="scientific">freshwater metagenome</name>
    <dbReference type="NCBI Taxonomy" id="449393"/>
    <lineage>
        <taxon>unclassified sequences</taxon>
        <taxon>metagenomes</taxon>
        <taxon>ecological metagenomes</taxon>
    </lineage>
</organism>
<dbReference type="InterPro" id="IPR051265">
    <property type="entry name" value="HIBADH-related_NP60_sf"/>
</dbReference>
<evidence type="ECO:0000313" key="5">
    <source>
        <dbReference type="EMBL" id="CAB5040166.1"/>
    </source>
</evidence>
<accession>A0A6J7SGM7</accession>
<dbReference type="PIRSF" id="PIRSF000103">
    <property type="entry name" value="HIBADH"/>
    <property type="match status" value="1"/>
</dbReference>
<evidence type="ECO:0000259" key="4">
    <source>
        <dbReference type="Pfam" id="PF14833"/>
    </source>
</evidence>
<dbReference type="Gene3D" id="3.40.50.720">
    <property type="entry name" value="NAD(P)-binding Rossmann-like Domain"/>
    <property type="match status" value="1"/>
</dbReference>
<dbReference type="InterPro" id="IPR008927">
    <property type="entry name" value="6-PGluconate_DH-like_C_sf"/>
</dbReference>
<dbReference type="InterPro" id="IPR013328">
    <property type="entry name" value="6PGD_dom2"/>
</dbReference>
<feature type="domain" description="6-phosphogluconate dehydrogenase NADP-binding" evidence="3">
    <location>
        <begin position="3"/>
        <end position="166"/>
    </location>
</feature>
<dbReference type="GO" id="GO:0016491">
    <property type="term" value="F:oxidoreductase activity"/>
    <property type="evidence" value="ECO:0007669"/>
    <property type="project" value="UniProtKB-KW"/>
</dbReference>
<name>A0A6J7SGM7_9ZZZZ</name>
<feature type="domain" description="3-hydroxyisobutyrate dehydrogenase-like NAD-binding" evidence="4">
    <location>
        <begin position="169"/>
        <end position="288"/>
    </location>
</feature>
<dbReference type="SUPFAM" id="SSF48179">
    <property type="entry name" value="6-phosphogluconate dehydrogenase C-terminal domain-like"/>
    <property type="match status" value="1"/>
</dbReference>
<sequence>MAKVAILGTGKMGGAMARELATAGHDVLLWNRTRASADELATQISKPNVTVVETVKEALVQTDVALTLFTDGLITQKVLLSDPEILKSVNKKLVIVDMGTSGVESAKALELAITAAGLRFVDAPVSGSMATIASHQLLVMASGVEADVLEITPVLMSFSKKVAYLGHAGAGQAMKLSVNLVVHSLNAAVSEALALAKASGIDASSAYDVFEESVIAAPFVKYKRAAFLDSQTPVAMRIDTVVKDLSLIRGLGSTTGVPLTAAWAVEELYRQACVAGLEAQDMAALTRHLRK</sequence>
<dbReference type="PANTHER" id="PTHR43580">
    <property type="entry name" value="OXIDOREDUCTASE GLYR1-RELATED"/>
    <property type="match status" value="1"/>
</dbReference>
<dbReference type="PANTHER" id="PTHR43580:SF2">
    <property type="entry name" value="CYTOKINE-LIKE NUCLEAR FACTOR N-PAC"/>
    <property type="match status" value="1"/>
</dbReference>
<dbReference type="GO" id="GO:0051287">
    <property type="term" value="F:NAD binding"/>
    <property type="evidence" value="ECO:0007669"/>
    <property type="project" value="InterPro"/>
</dbReference>
<dbReference type="InterPro" id="IPR029154">
    <property type="entry name" value="HIBADH-like_NADP-bd"/>
</dbReference>